<dbReference type="EMBL" id="KN847494">
    <property type="protein sequence ID" value="KIW16861.1"/>
    <property type="molecule type" value="Genomic_DNA"/>
</dbReference>
<feature type="region of interest" description="Disordered" evidence="1">
    <location>
        <begin position="1"/>
        <end position="20"/>
    </location>
</feature>
<evidence type="ECO:0000256" key="1">
    <source>
        <dbReference type="SAM" id="MobiDB-lite"/>
    </source>
</evidence>
<feature type="domain" description="SnoaL-like" evidence="2">
    <location>
        <begin position="27"/>
        <end position="150"/>
    </location>
</feature>
<dbReference type="InterPro" id="IPR032710">
    <property type="entry name" value="NTF2-like_dom_sf"/>
</dbReference>
<evidence type="ECO:0000259" key="2">
    <source>
        <dbReference type="Pfam" id="PF13577"/>
    </source>
</evidence>
<evidence type="ECO:0000313" key="4">
    <source>
        <dbReference type="Proteomes" id="UP000053328"/>
    </source>
</evidence>
<gene>
    <name evidence="3" type="ORF">PV08_04051</name>
</gene>
<dbReference type="Pfam" id="PF13577">
    <property type="entry name" value="SnoaL_4"/>
    <property type="match status" value="1"/>
</dbReference>
<dbReference type="SUPFAM" id="SSF54427">
    <property type="entry name" value="NTF2-like"/>
    <property type="match status" value="1"/>
</dbReference>
<dbReference type="InterPro" id="IPR037401">
    <property type="entry name" value="SnoaL-like"/>
</dbReference>
<dbReference type="Proteomes" id="UP000053328">
    <property type="component" value="Unassembled WGS sequence"/>
</dbReference>
<dbReference type="HOGENOM" id="CLU_067875_0_0_1"/>
<protein>
    <recommendedName>
        <fullName evidence="2">SnoaL-like domain-containing protein</fullName>
    </recommendedName>
</protein>
<evidence type="ECO:0000313" key="3">
    <source>
        <dbReference type="EMBL" id="KIW16861.1"/>
    </source>
</evidence>
<dbReference type="RefSeq" id="XP_016237077.1">
    <property type="nucleotide sequence ID" value="XM_016378400.1"/>
</dbReference>
<dbReference type="VEuPathDB" id="FungiDB:PV08_04051"/>
<dbReference type="AlphaFoldDB" id="A0A0D1YNZ6"/>
<dbReference type="Gene3D" id="3.10.450.50">
    <property type="match status" value="1"/>
</dbReference>
<reference evidence="3 4" key="1">
    <citation type="submission" date="2015-01" db="EMBL/GenBank/DDBJ databases">
        <title>The Genome Sequence of Exophiala spinifera CBS89968.</title>
        <authorList>
            <consortium name="The Broad Institute Genomics Platform"/>
            <person name="Cuomo C."/>
            <person name="de Hoog S."/>
            <person name="Gorbushina A."/>
            <person name="Stielow B."/>
            <person name="Teixiera M."/>
            <person name="Abouelleil A."/>
            <person name="Chapman S.B."/>
            <person name="Priest M."/>
            <person name="Young S.K."/>
            <person name="Wortman J."/>
            <person name="Nusbaum C."/>
            <person name="Birren B."/>
        </authorList>
    </citation>
    <scope>NUCLEOTIDE SEQUENCE [LARGE SCALE GENOMIC DNA]</scope>
    <source>
        <strain evidence="3 4">CBS 89968</strain>
    </source>
</reference>
<proteinExistence type="predicted"/>
<keyword evidence="4" id="KW-1185">Reference proteome</keyword>
<organism evidence="3 4">
    <name type="scientific">Exophiala spinifera</name>
    <dbReference type="NCBI Taxonomy" id="91928"/>
    <lineage>
        <taxon>Eukaryota</taxon>
        <taxon>Fungi</taxon>
        <taxon>Dikarya</taxon>
        <taxon>Ascomycota</taxon>
        <taxon>Pezizomycotina</taxon>
        <taxon>Eurotiomycetes</taxon>
        <taxon>Chaetothyriomycetidae</taxon>
        <taxon>Chaetothyriales</taxon>
        <taxon>Herpotrichiellaceae</taxon>
        <taxon>Exophiala</taxon>
    </lineage>
</organism>
<dbReference type="GeneID" id="27331134"/>
<name>A0A0D1YNZ6_9EURO</name>
<accession>A0A0D1YNZ6</accession>
<dbReference type="OrthoDB" id="2533647at2759"/>
<sequence length="275" mass="31916">MPDLHSLPSGSRPDNAVRNNGPENLVLERYKLRELAEGWPAYRDACEWENLKSIFHPDAYIYTTWTGRTHHLDFIAASQKGMDNGAFIMHRCHGITTDINLEATRAVTKMKATITQRFNLDGCEADAESDCRFCFFWVKTEQGEWRARYVRHWYEKVINHLSCFCSLVLFFFKKYFAVKVKLTGVVVVMWLQDKLIPVNPNKIPPLNEQELQKFPSGYRYLAYCQEKTMGVKVLLDMPGHRRENGVPGGSKACGDKHDLLYWQCKRWVEGEDLDI</sequence>